<proteinExistence type="predicted"/>
<accession>A0A8S5TPL1</accession>
<evidence type="ECO:0000313" key="1">
    <source>
        <dbReference type="EMBL" id="DAF65093.1"/>
    </source>
</evidence>
<protein>
    <recommendedName>
        <fullName evidence="2">Phage protein</fullName>
    </recommendedName>
</protein>
<dbReference type="EMBL" id="BK032873">
    <property type="protein sequence ID" value="DAF65093.1"/>
    <property type="molecule type" value="Genomic_DNA"/>
</dbReference>
<sequence>MEFKVVNKFLQEQNKTFVAIRCQDPYTAYDRILEGNHMGETDETLIQAVKKMVQIENDPSGAMSSMQQLIDLTSQKATENETIVKRMDKLQAIFIEYTIASGHMPVKTYQAISALLPELKAKKRYLTNDIVQATYPYDTNPKYPQGSPVILKFIDNFNYNDEGVQALLQRGAVSIVMPQFEEVSE</sequence>
<reference evidence="1" key="1">
    <citation type="journal article" date="2021" name="Proc. Natl. Acad. Sci. U.S.A.">
        <title>A Catalog of Tens of Thousands of Viruses from Human Metagenomes Reveals Hidden Associations with Chronic Diseases.</title>
        <authorList>
            <person name="Tisza M.J."/>
            <person name="Buck C.B."/>
        </authorList>
    </citation>
    <scope>NUCLEOTIDE SEQUENCE</scope>
    <source>
        <strain evidence="1">Ctb6217</strain>
    </source>
</reference>
<name>A0A8S5TPL1_9CAUD</name>
<organism evidence="1">
    <name type="scientific">Siphoviridae sp. ctb6217</name>
    <dbReference type="NCBI Taxonomy" id="2827898"/>
    <lineage>
        <taxon>Viruses</taxon>
        <taxon>Duplodnaviria</taxon>
        <taxon>Heunggongvirae</taxon>
        <taxon>Uroviricota</taxon>
        <taxon>Caudoviricetes</taxon>
    </lineage>
</organism>
<evidence type="ECO:0008006" key="2">
    <source>
        <dbReference type="Google" id="ProtNLM"/>
    </source>
</evidence>